<sequence>MNIRQRFVFNLIAKGPVHFGGESPGDILTDEGGRPFVSGNSIGGALRNFLKCSGNIPNKDILCYLGGDEKYPPDSDKPADFIESRAFIGDGRLTPTEEWSELIVGNDPFPAMEGTAIEAGTGTARPNHKYKRYYLPAGTKLCFEVECDAVLKEAKKPEEASVPESEISFTQLVYILAAAIESGELRFGGQKSNGYGRFAVEGLTRHDFIFDNPMALDDYVWNRRANEGCECREDALNNNLYSSPRSPVVLSLKGSFPYAVYQAYSGPTNARVLSAKATRLQQNINGNYYLPGSSVKGLLRHELRRLLLRMLRVDADDSERERAAEVLVQEWFGSQEKPGSIVVEDVVIDKAQEIKIKRPYSQKRQNEEQDANDFPKYIRIDRITGGVIDGALKTQNEVHGEAEVRLELRDAADVEAKLFPLVYVLRRVGSGLIPLGGRTAIGLGEFHATATEIDLYGDKLCFRNDDMLPEDEESVLKFYYDQFVKYIESLGGAGNDDARF</sequence>
<keyword evidence="4" id="KW-1185">Reference proteome</keyword>
<evidence type="ECO:0000256" key="1">
    <source>
        <dbReference type="ARBA" id="ARBA00023118"/>
    </source>
</evidence>
<proteinExistence type="predicted"/>
<comment type="caution">
    <text evidence="3">The sequence shown here is derived from an EMBL/GenBank/DDBJ whole genome shotgun (WGS) entry which is preliminary data.</text>
</comment>
<evidence type="ECO:0000313" key="4">
    <source>
        <dbReference type="Proteomes" id="UP000367750"/>
    </source>
</evidence>
<dbReference type="InterPro" id="IPR005537">
    <property type="entry name" value="RAMP_III_fam"/>
</dbReference>
<accession>A0A5J5GA83</accession>
<feature type="domain" description="CRISPR type III-associated protein" evidence="2">
    <location>
        <begin position="281"/>
        <end position="446"/>
    </location>
</feature>
<dbReference type="PANTHER" id="PTHR35579:SF6">
    <property type="entry name" value="DUF324 DOMAIN-CONTAINING PROTEIN"/>
    <property type="match status" value="1"/>
</dbReference>
<name>A0A5J5GA83_9BACL</name>
<dbReference type="GO" id="GO:0051607">
    <property type="term" value="P:defense response to virus"/>
    <property type="evidence" value="ECO:0007669"/>
    <property type="project" value="UniProtKB-KW"/>
</dbReference>
<protein>
    <recommendedName>
        <fullName evidence="2">CRISPR type III-associated protein domain-containing protein</fullName>
    </recommendedName>
</protein>
<dbReference type="RefSeq" id="WP_150458021.1">
    <property type="nucleotide sequence ID" value="NZ_VYKK01000012.1"/>
</dbReference>
<evidence type="ECO:0000259" key="2">
    <source>
        <dbReference type="Pfam" id="PF03787"/>
    </source>
</evidence>
<reference evidence="3 4" key="1">
    <citation type="submission" date="2019-09" db="EMBL/GenBank/DDBJ databases">
        <title>Bacillus ochoae sp. nov., Paenibacillus whitsoniae sp. nov., Paenibacillus spiritus sp. nov. Isolated from the Mars Exploration Rover during spacecraft assembly.</title>
        <authorList>
            <person name="Seuylemezian A."/>
            <person name="Vaishampayan P."/>
        </authorList>
    </citation>
    <scope>NUCLEOTIDE SEQUENCE [LARGE SCALE GENOMIC DNA]</scope>
    <source>
        <strain evidence="3 4">MER_111</strain>
    </source>
</reference>
<dbReference type="CDD" id="cd09726">
    <property type="entry name" value="RAMP_I_III"/>
    <property type="match status" value="2"/>
</dbReference>
<gene>
    <name evidence="3" type="ORF">F4V43_09565</name>
</gene>
<organism evidence="3 4">
    <name type="scientific">Paenibacillus spiritus</name>
    <dbReference type="NCBI Taxonomy" id="2496557"/>
    <lineage>
        <taxon>Bacteria</taxon>
        <taxon>Bacillati</taxon>
        <taxon>Bacillota</taxon>
        <taxon>Bacilli</taxon>
        <taxon>Bacillales</taxon>
        <taxon>Paenibacillaceae</taxon>
        <taxon>Paenibacillus</taxon>
    </lineage>
</organism>
<dbReference type="Proteomes" id="UP000367750">
    <property type="component" value="Unassembled WGS sequence"/>
</dbReference>
<dbReference type="EMBL" id="VYKK01000012">
    <property type="protein sequence ID" value="KAA9004870.1"/>
    <property type="molecule type" value="Genomic_DNA"/>
</dbReference>
<keyword evidence="1" id="KW-0051">Antiviral defense</keyword>
<dbReference type="AlphaFoldDB" id="A0A5J5GA83"/>
<dbReference type="Pfam" id="PF03787">
    <property type="entry name" value="RAMPs"/>
    <property type="match status" value="2"/>
</dbReference>
<dbReference type="InterPro" id="IPR052216">
    <property type="entry name" value="CRISPR_Csm3_endoribonuclease"/>
</dbReference>
<dbReference type="OrthoDB" id="1063910at2"/>
<feature type="domain" description="CRISPR type III-associated protein" evidence="2">
    <location>
        <begin position="13"/>
        <end position="198"/>
    </location>
</feature>
<evidence type="ECO:0000313" key="3">
    <source>
        <dbReference type="EMBL" id="KAA9004870.1"/>
    </source>
</evidence>
<dbReference type="PANTHER" id="PTHR35579">
    <property type="entry name" value="CRISPR SYSTEM CMS ENDORIBONUCLEASE CSM3"/>
    <property type="match status" value="1"/>
</dbReference>